<proteinExistence type="predicted"/>
<dbReference type="EMBL" id="CAACVG010006544">
    <property type="protein sequence ID" value="VEN40511.1"/>
    <property type="molecule type" value="Genomic_DNA"/>
</dbReference>
<feature type="region of interest" description="Disordered" evidence="1">
    <location>
        <begin position="1"/>
        <end position="59"/>
    </location>
</feature>
<feature type="region of interest" description="Disordered" evidence="1">
    <location>
        <begin position="121"/>
        <end position="144"/>
    </location>
</feature>
<feature type="compositionally biased region" description="Polar residues" evidence="1">
    <location>
        <begin position="125"/>
        <end position="135"/>
    </location>
</feature>
<organism evidence="2 3">
    <name type="scientific">Callosobruchus maculatus</name>
    <name type="common">Southern cowpea weevil</name>
    <name type="synonym">Pulse bruchid</name>
    <dbReference type="NCBI Taxonomy" id="64391"/>
    <lineage>
        <taxon>Eukaryota</taxon>
        <taxon>Metazoa</taxon>
        <taxon>Ecdysozoa</taxon>
        <taxon>Arthropoda</taxon>
        <taxon>Hexapoda</taxon>
        <taxon>Insecta</taxon>
        <taxon>Pterygota</taxon>
        <taxon>Neoptera</taxon>
        <taxon>Endopterygota</taxon>
        <taxon>Coleoptera</taxon>
        <taxon>Polyphaga</taxon>
        <taxon>Cucujiformia</taxon>
        <taxon>Chrysomeloidea</taxon>
        <taxon>Chrysomelidae</taxon>
        <taxon>Bruchinae</taxon>
        <taxon>Bruchini</taxon>
        <taxon>Callosobruchus</taxon>
    </lineage>
</organism>
<evidence type="ECO:0000313" key="3">
    <source>
        <dbReference type="Proteomes" id="UP000410492"/>
    </source>
</evidence>
<accession>A0A653BZ47</accession>
<evidence type="ECO:0000313" key="2">
    <source>
        <dbReference type="EMBL" id="VEN40511.1"/>
    </source>
</evidence>
<protein>
    <submittedName>
        <fullName evidence="2">Uncharacterized protein</fullName>
    </submittedName>
</protein>
<sequence>QGQQREGARPPPPSGRPKRRPRRPCRSCPSARSSDERGASPRLATKPTPPLESRPHPDKRSLCWLRRRCGGHTVPTRARSAPRRRSWCTARRTRRAAAEEDIPHTAQCRYETGCGPLHRPPLTLPPSSLEKQQQLPLIPTPPASPRTKTRCSYRVIPITVLRFPIAHYVYDVWWSVFRISSVLNV</sequence>
<evidence type="ECO:0000256" key="1">
    <source>
        <dbReference type="SAM" id="MobiDB-lite"/>
    </source>
</evidence>
<gene>
    <name evidence="2" type="ORF">CALMAC_LOCUS4652</name>
</gene>
<feature type="non-terminal residue" evidence="2">
    <location>
        <position position="1"/>
    </location>
</feature>
<dbReference type="Proteomes" id="UP000410492">
    <property type="component" value="Unassembled WGS sequence"/>
</dbReference>
<dbReference type="AlphaFoldDB" id="A0A653BZ47"/>
<dbReference type="OrthoDB" id="1720422at2759"/>
<name>A0A653BZ47_CALMS</name>
<reference evidence="2 3" key="1">
    <citation type="submission" date="2019-01" db="EMBL/GenBank/DDBJ databases">
        <authorList>
            <person name="Sayadi A."/>
        </authorList>
    </citation>
    <scope>NUCLEOTIDE SEQUENCE [LARGE SCALE GENOMIC DNA]</scope>
</reference>
<feature type="compositionally biased region" description="Basic residues" evidence="1">
    <location>
        <begin position="16"/>
        <end position="25"/>
    </location>
</feature>
<keyword evidence="3" id="KW-1185">Reference proteome</keyword>